<accession>A0A511T7X4</accession>
<dbReference type="InterPro" id="IPR024364">
    <property type="entry name" value="Baseplate_phage_T4-like"/>
</dbReference>
<evidence type="ECO:0000313" key="4">
    <source>
        <dbReference type="Proteomes" id="UP000321514"/>
    </source>
</evidence>
<evidence type="ECO:0008006" key="5">
    <source>
        <dbReference type="Google" id="ProtNLM"/>
    </source>
</evidence>
<reference evidence="1 4" key="2">
    <citation type="submission" date="2019-07" db="EMBL/GenBank/DDBJ databases">
        <title>Whole genome shotgun sequence of Myxococcus fulvus NBRC 100333.</title>
        <authorList>
            <person name="Hosoyama A."/>
            <person name="Uohara A."/>
            <person name="Ohji S."/>
            <person name="Ichikawa N."/>
        </authorList>
    </citation>
    <scope>NUCLEOTIDE SEQUENCE [LARGE SCALE GENOMIC DNA]</scope>
    <source>
        <strain evidence="1 4">NBRC 100333</strain>
    </source>
</reference>
<evidence type="ECO:0000313" key="3">
    <source>
        <dbReference type="Proteomes" id="UP000183760"/>
    </source>
</evidence>
<evidence type="ECO:0000313" key="2">
    <source>
        <dbReference type="EMBL" id="SEU34825.1"/>
    </source>
</evidence>
<organism evidence="1 4">
    <name type="scientific">Myxococcus fulvus</name>
    <dbReference type="NCBI Taxonomy" id="33"/>
    <lineage>
        <taxon>Bacteria</taxon>
        <taxon>Pseudomonadati</taxon>
        <taxon>Myxococcota</taxon>
        <taxon>Myxococcia</taxon>
        <taxon>Myxococcales</taxon>
        <taxon>Cystobacterineae</taxon>
        <taxon>Myxococcaceae</taxon>
        <taxon>Myxococcus</taxon>
    </lineage>
</organism>
<proteinExistence type="predicted"/>
<evidence type="ECO:0000313" key="1">
    <source>
        <dbReference type="EMBL" id="GEN10265.1"/>
    </source>
</evidence>
<dbReference type="RefSeq" id="WP_074957758.1">
    <property type="nucleotide sequence ID" value="NZ_BJXR01000037.1"/>
</dbReference>
<dbReference type="EMBL" id="BJXR01000037">
    <property type="protein sequence ID" value="GEN10265.1"/>
    <property type="molecule type" value="Genomic_DNA"/>
</dbReference>
<sequence length="243" mass="26078">MRSLTASELLGAWEAGYPHTSAGRALALLGAAFPERSLGELARLPVGARDALLLALREGTFGGAISGLVACPRCGEQVELAFEVGDIRVPSGPAAPEVLEVERAGHAVRFRLPDSRDLAALASGRQPAGPGQMLARCVVEARREGAHVEVRELPEDVVGAISSAMEAADPQARVELATTCPGCGHGWAAGFDIAEFLWREVEAWAQRLLRDVHTLASLYGWSEEHILAMSPWKRQRYLELVGR</sequence>
<dbReference type="Pfam" id="PF12322">
    <property type="entry name" value="T4_baseplate"/>
    <property type="match status" value="1"/>
</dbReference>
<dbReference type="EMBL" id="FOIB01000010">
    <property type="protein sequence ID" value="SEU34825.1"/>
    <property type="molecule type" value="Genomic_DNA"/>
</dbReference>
<dbReference type="AlphaFoldDB" id="A0A511T7X4"/>
<name>A0A511T7X4_MYXFU</name>
<dbReference type="OrthoDB" id="283948at2"/>
<keyword evidence="3" id="KW-1185">Reference proteome</keyword>
<dbReference type="Proteomes" id="UP000321514">
    <property type="component" value="Unassembled WGS sequence"/>
</dbReference>
<protein>
    <recommendedName>
        <fullName evidence="5">Phage baseplate protein</fullName>
    </recommendedName>
</protein>
<comment type="caution">
    <text evidence="1">The sequence shown here is derived from an EMBL/GenBank/DDBJ whole genome shotgun (WGS) entry which is preliminary data.</text>
</comment>
<dbReference type="STRING" id="1334629.MFUL124B02_14000"/>
<reference evidence="2 3" key="1">
    <citation type="submission" date="2016-10" db="EMBL/GenBank/DDBJ databases">
        <authorList>
            <person name="Varghese N."/>
            <person name="Submissions S."/>
        </authorList>
    </citation>
    <scope>NUCLEOTIDE SEQUENCE [LARGE SCALE GENOMIC DNA]</scope>
    <source>
        <strain evidence="2 3">DSM 16525</strain>
    </source>
</reference>
<gene>
    <name evidence="1" type="ORF">MFU01_53020</name>
    <name evidence="2" type="ORF">SAMN05443572_110133</name>
</gene>
<dbReference type="Proteomes" id="UP000183760">
    <property type="component" value="Unassembled WGS sequence"/>
</dbReference>